<reference evidence="2" key="2">
    <citation type="journal article" date="2021" name="PeerJ">
        <title>Extensive microbial diversity within the chicken gut microbiome revealed by metagenomics and culture.</title>
        <authorList>
            <person name="Gilroy R."/>
            <person name="Ravi A."/>
            <person name="Getino M."/>
            <person name="Pursley I."/>
            <person name="Horton D.L."/>
            <person name="Alikhan N.F."/>
            <person name="Baker D."/>
            <person name="Gharbi K."/>
            <person name="Hall N."/>
            <person name="Watson M."/>
            <person name="Adriaenssens E.M."/>
            <person name="Foster-Nyarko E."/>
            <person name="Jarju S."/>
            <person name="Secka A."/>
            <person name="Antonio M."/>
            <person name="Oren A."/>
            <person name="Chaudhuri R.R."/>
            <person name="La Ragione R."/>
            <person name="Hildebrand F."/>
            <person name="Pallen M.J."/>
        </authorList>
    </citation>
    <scope>NUCLEOTIDE SEQUENCE</scope>
    <source>
        <strain evidence="2">517</strain>
    </source>
</reference>
<feature type="transmembrane region" description="Helical" evidence="1">
    <location>
        <begin position="147"/>
        <end position="170"/>
    </location>
</feature>
<comment type="caution">
    <text evidence="2">The sequence shown here is derived from an EMBL/GenBank/DDBJ whole genome shotgun (WGS) entry which is preliminary data.</text>
</comment>
<organism evidence="2 3">
    <name type="scientific">Candidatus Stercoripulliclostridium pullicola</name>
    <dbReference type="NCBI Taxonomy" id="2840953"/>
    <lineage>
        <taxon>Bacteria</taxon>
        <taxon>Bacillati</taxon>
        <taxon>Bacillota</taxon>
        <taxon>Clostridia</taxon>
        <taxon>Eubacteriales</taxon>
        <taxon>Candidatus Stercoripulliclostridium</taxon>
    </lineage>
</organism>
<protein>
    <submittedName>
        <fullName evidence="2">Uncharacterized protein</fullName>
    </submittedName>
</protein>
<proteinExistence type="predicted"/>
<dbReference type="Proteomes" id="UP000727857">
    <property type="component" value="Unassembled WGS sequence"/>
</dbReference>
<evidence type="ECO:0000256" key="1">
    <source>
        <dbReference type="SAM" id="Phobius"/>
    </source>
</evidence>
<keyword evidence="1" id="KW-0472">Membrane</keyword>
<sequence>MAILFAVIFIVFYLNRFDVDATIAGYRFYDFTDEVEKVDEYDIADGDAMKYIAQGSKVLVKETAVADLKENDVIAFYYKDGLETVIVTQIFKFSETDYNGETVYHTHDLDDATMHSVTIDSGKFMGVYVAHIPVLGTVSEYISAQSWLMYFSLVLLALIMLGIPIVFLIIRIKERQMGSPFPEGVNINKLKTENLYIYENIREFILSSGMTLDKGYDCDLIYLGKVLFGILHCTNGNIYVNINKNFQRYDNKIDRAGYICIPHAANLENAKKRINSIYRAYFMNKKSYAAMPARRKPRPAQRPR</sequence>
<name>A0A940ICD2_9FIRM</name>
<evidence type="ECO:0000313" key="2">
    <source>
        <dbReference type="EMBL" id="MBO8423939.1"/>
    </source>
</evidence>
<dbReference type="EMBL" id="JADINF010000068">
    <property type="protein sequence ID" value="MBO8423939.1"/>
    <property type="molecule type" value="Genomic_DNA"/>
</dbReference>
<accession>A0A940ICD2</accession>
<evidence type="ECO:0000313" key="3">
    <source>
        <dbReference type="Proteomes" id="UP000727857"/>
    </source>
</evidence>
<keyword evidence="1" id="KW-0812">Transmembrane</keyword>
<keyword evidence="1" id="KW-1133">Transmembrane helix</keyword>
<gene>
    <name evidence="2" type="ORF">IAB16_02820</name>
</gene>
<dbReference type="AlphaFoldDB" id="A0A940ICD2"/>
<reference evidence="2" key="1">
    <citation type="submission" date="2020-10" db="EMBL/GenBank/DDBJ databases">
        <authorList>
            <person name="Gilroy R."/>
        </authorList>
    </citation>
    <scope>NUCLEOTIDE SEQUENCE</scope>
    <source>
        <strain evidence="2">517</strain>
    </source>
</reference>